<dbReference type="Proteomes" id="UP000694865">
    <property type="component" value="Unplaced"/>
</dbReference>
<evidence type="ECO:0000313" key="3">
    <source>
        <dbReference type="Proteomes" id="UP000694865"/>
    </source>
</evidence>
<keyword evidence="3" id="KW-1185">Reference proteome</keyword>
<feature type="compositionally biased region" description="Basic residues" evidence="2">
    <location>
        <begin position="357"/>
        <end position="367"/>
    </location>
</feature>
<proteinExistence type="predicted"/>
<feature type="coiled-coil region" evidence="1">
    <location>
        <begin position="42"/>
        <end position="97"/>
    </location>
</feature>
<accession>A0ABM0GNA7</accession>
<feature type="compositionally biased region" description="Polar residues" evidence="2">
    <location>
        <begin position="341"/>
        <end position="356"/>
    </location>
</feature>
<feature type="compositionally biased region" description="Basic and acidic residues" evidence="2">
    <location>
        <begin position="205"/>
        <end position="217"/>
    </location>
</feature>
<evidence type="ECO:0000256" key="1">
    <source>
        <dbReference type="SAM" id="Coils"/>
    </source>
</evidence>
<dbReference type="RefSeq" id="XP_002733727.1">
    <property type="nucleotide sequence ID" value="XM_002733681.1"/>
</dbReference>
<dbReference type="GeneID" id="100371255"/>
<dbReference type="PANTHER" id="PTHR38580">
    <property type="entry name" value="COILED-COIL DOMAIN-CONTAINING PROTEIN 192"/>
    <property type="match status" value="1"/>
</dbReference>
<organism evidence="3 4">
    <name type="scientific">Saccoglossus kowalevskii</name>
    <name type="common">Acorn worm</name>
    <dbReference type="NCBI Taxonomy" id="10224"/>
    <lineage>
        <taxon>Eukaryota</taxon>
        <taxon>Metazoa</taxon>
        <taxon>Hemichordata</taxon>
        <taxon>Enteropneusta</taxon>
        <taxon>Harrimaniidae</taxon>
        <taxon>Saccoglossus</taxon>
    </lineage>
</organism>
<name>A0ABM0GNA7_SACKO</name>
<sequence length="516" mass="57913">MGNGASSNVKSIKLKQNRRSLQDLHEVRERRSNSDGYIVDNLNSSKSKVDMLQLQLKECQQLLSETEERAEKAEEKAKTVEEQMAEVEGENFELIDKVAALGDEIEVLRRDANQDDFTGTVMAKDQSIEKLEKENKDLQVDLKKLRLKAKKRIKSIQTELAETKQESSLKIYSLKQDISRIEEENAKLTQRLDRACSASKSRQFSSEKKDDEPEWEDSRTKLILELSNQVSTLDDKINQLEDELEAKEKIIQELQKLHLRPPSGTRKGSSSKGLKDAHQTDSNRPGSGHADALKQRVSSAGSIDSVESRENIRPDLDSGIGLDESTAASRLSSAPPRMTAESETQSRSAVNEAVSSSRRRRSNKIQKHSSVDVSDIERTRKQSEINSRFFDSVNDAQKDLPSADVHSESRVNSGGARRKNLKAKQAFTSEQISGDSMRTQQQYTEKSKPKIAANFSQPDELDDLLHDIDSVGYSDEHLKKRKKRSKYKSPSSSGDQKVCIDVTVDLEPSIQGISVP</sequence>
<protein>
    <submittedName>
        <fullName evidence="4">Myosin-9-like</fullName>
    </submittedName>
</protein>
<feature type="compositionally biased region" description="Basic and acidic residues" evidence="2">
    <location>
        <begin position="306"/>
        <end position="316"/>
    </location>
</feature>
<gene>
    <name evidence="4" type="primary">LOC100371255</name>
</gene>
<feature type="compositionally biased region" description="Polar residues" evidence="2">
    <location>
        <begin position="426"/>
        <end position="444"/>
    </location>
</feature>
<keyword evidence="1" id="KW-0175">Coiled coil</keyword>
<dbReference type="PANTHER" id="PTHR38580:SF1">
    <property type="entry name" value="COILED-COIL DOMAIN-CONTAINING PROTEIN 192"/>
    <property type="match status" value="1"/>
</dbReference>
<feature type="region of interest" description="Disordered" evidence="2">
    <location>
        <begin position="191"/>
        <end position="217"/>
    </location>
</feature>
<evidence type="ECO:0000313" key="4">
    <source>
        <dbReference type="RefSeq" id="XP_002733727.1"/>
    </source>
</evidence>
<reference evidence="4" key="1">
    <citation type="submission" date="2025-08" db="UniProtKB">
        <authorList>
            <consortium name="RefSeq"/>
        </authorList>
    </citation>
    <scope>IDENTIFICATION</scope>
    <source>
        <tissue evidence="4">Testes</tissue>
    </source>
</reference>
<feature type="region of interest" description="Disordered" evidence="2">
    <location>
        <begin position="253"/>
        <end position="458"/>
    </location>
</feature>
<feature type="region of interest" description="Disordered" evidence="2">
    <location>
        <begin position="472"/>
        <end position="499"/>
    </location>
</feature>
<dbReference type="InterPro" id="IPR038817">
    <property type="entry name" value="CCDC192"/>
</dbReference>
<evidence type="ECO:0000256" key="2">
    <source>
        <dbReference type="SAM" id="MobiDB-lite"/>
    </source>
</evidence>